<keyword evidence="7" id="KW-1185">Reference proteome</keyword>
<dbReference type="InterPro" id="IPR050196">
    <property type="entry name" value="Cytochrome_P450_Monoox"/>
</dbReference>
<dbReference type="InterPro" id="IPR017972">
    <property type="entry name" value="Cyt_P450_CS"/>
</dbReference>
<dbReference type="GO" id="GO:0005506">
    <property type="term" value="F:iron ion binding"/>
    <property type="evidence" value="ECO:0007669"/>
    <property type="project" value="InterPro"/>
</dbReference>
<dbReference type="PANTHER" id="PTHR24291">
    <property type="entry name" value="CYTOCHROME P450 FAMILY 4"/>
    <property type="match status" value="1"/>
</dbReference>
<dbReference type="GO" id="GO:0016705">
    <property type="term" value="F:oxidoreductase activity, acting on paired donors, with incorporation or reduction of molecular oxygen"/>
    <property type="evidence" value="ECO:0007669"/>
    <property type="project" value="InterPro"/>
</dbReference>
<protein>
    <submittedName>
        <fullName evidence="6">CYP4V2</fullName>
    </submittedName>
</protein>
<evidence type="ECO:0000256" key="3">
    <source>
        <dbReference type="ARBA" id="ARBA00022824"/>
    </source>
</evidence>
<dbReference type="InterPro" id="IPR002401">
    <property type="entry name" value="Cyt_P450_E_grp-I"/>
</dbReference>
<sequence>MATIYDCVIVKIITINKKEMKEVAKCVRSGESLANCAGSSIFPPPEVDEESIEKSMREFWSDEVEPACPQLSKKKFLESLGVLKTWAEDNESELRQLINLHYFMTLGECGKVPSEKELNKQLKSCAKGTTNCKLLQWMFEESGNGDDNDEKPVSEKKIVKAVEKAIEKICDSVDGGQVYAKLVEVKEWIEQRIDQLERQRGSDDTWIVWASEQIPDEDIRLVLLKNLEGDCERLPNVTFFNSSLNACLRDDEAPEDCEAMSWFIDQVKQQKQQEKADKKADSKLQQTLEENLSEFEAVCGKQNLTNLAESLKETKSWVEELFVELMAELDQDNSENANKWKDWIALRVPTRDIREVIISKVLEKDCASFKFVEECIALPKNKNDLKEPLDECLKNELEPENCETLQLFLDKSEEEKAEERTQRKLEALLLEVENVCADVDGVQLLENLRVVKEWIENYAFVEILLSEKQDWIDLLHGNEDIRVLLTRKLFETEECRQLPDVAFFNSSLNACLRDDEGPEDCEAMSWFIDQVKKQKQQEKADKKADNRFLETLEERLPEFKAVCGKQKLAVLAEKLKEVKGWVEELFEELMEGLEQDNSDNGNLWREWINERVSDKDIREVIVTKIIDTEECLPLPQNISALKEPLDDCLKNKLEPENCEILQFFLERTEEEKAEERTQRGLEALLPEVENVCADVDGVQLLENIREVKEWIENHALAQILDSRKDDWINFVLDLEKDEDVRFSLLKNTIKNDECRQLPDVAFFNSSLIACLRDDEAPEDCEAMSWFIDQVKQQKQQEKAERKADSKLQQTLEARLPEFETVCGKQNLSVLAQNLSDVKGWVEELFVTLMDELEQDNSDKANEWKECRTYIVMMEDDYNLRDECLPLPKSRDELKGLLDDCLAAAEGPEACSVLKFFLGKTREEKDENKVINKLRALSSKVEEVCGKINEEQLLANLTSIGEAVKEVVAGIKDAALLAVALPEAEEVKSMLTTCLDLELNVIGTQCPVLEWLVDSKDGIPNNATVPVKLLNLYREIQTKCKITPQEMSELKSRGGELAMWYMNKEKELNDEDVSEAISEKENGEAMLQLKINVLKALIKKKICNADDLPNEARLEAELALCERRGLTLLQCQEIQDYVAEPVEGRKDVWYVYWKNTKNKRLIDRIPGFKDWPLVGDVLHRPRKPSEFLNWVMQLCNKNRDKKIVKLKVLEIPRMLVFSADVVEQLTNNSINIDKSPEYSVLHRWLGFGLLTSSGSKWRARRKMLTPGFHFSILKDYLTLVNEHARALTSKLLEDVCGTDQPFDIQEYLTLSTIDMICDTAMGVNVDALHGGQSEYVSAILCIKEKTFQRTRNPLLLFDWVYRLTATGRAVNSAIDVSQRFTDEVIKERREAKQSMIGHGGKHKPFLDLLLDCKDEEGQPLTDKDIREEVDTFMFEGHDTTATTLGFTLYLLSRNADVQRKCQQEIDEVIDDPSKDITTADLSKLTYLECCIKEAMRMYPTVPFIGRKLSEDTKLGDYVVPKGTSVSVCIYALHKDPEVFPDPERFDPERFTQKNCLERHPFAYMPFSAGPRNCIGQKFAMMEMKVVMATLLRTFNIVSEQTHKELGLRSSIVLQASNGINVKLHSRV</sequence>
<evidence type="ECO:0000313" key="6">
    <source>
        <dbReference type="EMBL" id="KAF6033980.1"/>
    </source>
</evidence>
<evidence type="ECO:0000256" key="4">
    <source>
        <dbReference type="ARBA" id="ARBA00023136"/>
    </source>
</evidence>
<comment type="subcellular location">
    <subcellularLocation>
        <location evidence="1">Endoplasmic reticulum membrane</location>
    </subcellularLocation>
</comment>
<keyword evidence="5" id="KW-0349">Heme</keyword>
<keyword evidence="3" id="KW-0256">Endoplasmic reticulum</keyword>
<evidence type="ECO:0000313" key="7">
    <source>
        <dbReference type="Proteomes" id="UP000593567"/>
    </source>
</evidence>
<keyword evidence="4" id="KW-0472">Membrane</keyword>
<evidence type="ECO:0000256" key="5">
    <source>
        <dbReference type="PIRSR" id="PIRSR602401-1"/>
    </source>
</evidence>
<dbReference type="EMBL" id="VXIV02001189">
    <property type="protein sequence ID" value="KAF6033980.1"/>
    <property type="molecule type" value="Genomic_DNA"/>
</dbReference>
<dbReference type="CDD" id="cd20628">
    <property type="entry name" value="CYP4"/>
    <property type="match status" value="1"/>
</dbReference>
<dbReference type="Gene3D" id="1.10.630.10">
    <property type="entry name" value="Cytochrome P450"/>
    <property type="match status" value="1"/>
</dbReference>
<keyword evidence="5" id="KW-0408">Iron</keyword>
<dbReference type="PRINTS" id="PR00463">
    <property type="entry name" value="EP450I"/>
</dbReference>
<comment type="similarity">
    <text evidence="2">Belongs to the cytochrome P450 family.</text>
</comment>
<dbReference type="GO" id="GO:0004497">
    <property type="term" value="F:monooxygenase activity"/>
    <property type="evidence" value="ECO:0007669"/>
    <property type="project" value="InterPro"/>
</dbReference>
<dbReference type="PRINTS" id="PR00385">
    <property type="entry name" value="P450"/>
</dbReference>
<name>A0A7J7K5S1_BUGNE</name>
<dbReference type="Pfam" id="PF00067">
    <property type="entry name" value="p450"/>
    <property type="match status" value="1"/>
</dbReference>
<evidence type="ECO:0000256" key="2">
    <source>
        <dbReference type="ARBA" id="ARBA00010617"/>
    </source>
</evidence>
<dbReference type="InterPro" id="IPR036396">
    <property type="entry name" value="Cyt_P450_sf"/>
</dbReference>
<comment type="caution">
    <text evidence="6">The sequence shown here is derived from an EMBL/GenBank/DDBJ whole genome shotgun (WGS) entry which is preliminary data.</text>
</comment>
<keyword evidence="5" id="KW-0479">Metal-binding</keyword>
<dbReference type="PANTHER" id="PTHR24291:SF189">
    <property type="entry name" value="CYTOCHROME P450 4C3-RELATED"/>
    <property type="match status" value="1"/>
</dbReference>
<feature type="binding site" description="axial binding residue" evidence="5">
    <location>
        <position position="1572"/>
    </location>
    <ligand>
        <name>heme</name>
        <dbReference type="ChEBI" id="CHEBI:30413"/>
    </ligand>
    <ligandPart>
        <name>Fe</name>
        <dbReference type="ChEBI" id="CHEBI:18248"/>
    </ligandPart>
</feature>
<evidence type="ECO:0000256" key="1">
    <source>
        <dbReference type="ARBA" id="ARBA00004586"/>
    </source>
</evidence>
<accession>A0A7J7K5S1</accession>
<organism evidence="6 7">
    <name type="scientific">Bugula neritina</name>
    <name type="common">Brown bryozoan</name>
    <name type="synonym">Sertularia neritina</name>
    <dbReference type="NCBI Taxonomy" id="10212"/>
    <lineage>
        <taxon>Eukaryota</taxon>
        <taxon>Metazoa</taxon>
        <taxon>Spiralia</taxon>
        <taxon>Lophotrochozoa</taxon>
        <taxon>Bryozoa</taxon>
        <taxon>Gymnolaemata</taxon>
        <taxon>Cheilostomatida</taxon>
        <taxon>Flustrina</taxon>
        <taxon>Buguloidea</taxon>
        <taxon>Bugulidae</taxon>
        <taxon>Bugula</taxon>
    </lineage>
</organism>
<dbReference type="GO" id="GO:0020037">
    <property type="term" value="F:heme binding"/>
    <property type="evidence" value="ECO:0007669"/>
    <property type="project" value="InterPro"/>
</dbReference>
<dbReference type="OrthoDB" id="1470350at2759"/>
<comment type="cofactor">
    <cofactor evidence="5">
        <name>heme</name>
        <dbReference type="ChEBI" id="CHEBI:30413"/>
    </cofactor>
</comment>
<reference evidence="6" key="1">
    <citation type="submission" date="2020-06" db="EMBL/GenBank/DDBJ databases">
        <title>Draft genome of Bugula neritina, a colonial animal packing powerful symbionts and potential medicines.</title>
        <authorList>
            <person name="Rayko M."/>
        </authorList>
    </citation>
    <scope>NUCLEOTIDE SEQUENCE [LARGE SCALE GENOMIC DNA]</scope>
    <source>
        <strain evidence="6">Kwan_BN1</strain>
    </source>
</reference>
<dbReference type="GO" id="GO:0005789">
    <property type="term" value="C:endoplasmic reticulum membrane"/>
    <property type="evidence" value="ECO:0007669"/>
    <property type="project" value="UniProtKB-SubCell"/>
</dbReference>
<dbReference type="Proteomes" id="UP000593567">
    <property type="component" value="Unassembled WGS sequence"/>
</dbReference>
<dbReference type="PROSITE" id="PS00086">
    <property type="entry name" value="CYTOCHROME_P450"/>
    <property type="match status" value="1"/>
</dbReference>
<gene>
    <name evidence="6" type="ORF">EB796_007712</name>
</gene>
<dbReference type="SUPFAM" id="SSF48264">
    <property type="entry name" value="Cytochrome P450"/>
    <property type="match status" value="1"/>
</dbReference>
<proteinExistence type="inferred from homology"/>
<dbReference type="InterPro" id="IPR001128">
    <property type="entry name" value="Cyt_P450"/>
</dbReference>